<dbReference type="EMBL" id="AP014685">
    <property type="protein sequence ID" value="BAR56014.1"/>
    <property type="molecule type" value="Genomic_DNA"/>
</dbReference>
<protein>
    <submittedName>
        <fullName evidence="1">Uncharacterized protein</fullName>
    </submittedName>
</protein>
<accession>A0A0E4BMM1</accession>
<dbReference type="Proteomes" id="UP000063308">
    <property type="component" value="Chromosome"/>
</dbReference>
<evidence type="ECO:0000313" key="1">
    <source>
        <dbReference type="EMBL" id="BAR56014.1"/>
    </source>
</evidence>
<dbReference type="AlphaFoldDB" id="A0A0E4BMM1"/>
<proteinExistence type="predicted"/>
<gene>
    <name evidence="1" type="ORF">NK6_2833</name>
</gene>
<sequence length="35" mass="3726">MQTEQAKGYMVAWVIDRTGAGATNEIGGSNASVRR</sequence>
<organism evidence="1 2">
    <name type="scientific">Bradyrhizobium diazoefficiens</name>
    <dbReference type="NCBI Taxonomy" id="1355477"/>
    <lineage>
        <taxon>Bacteria</taxon>
        <taxon>Pseudomonadati</taxon>
        <taxon>Pseudomonadota</taxon>
        <taxon>Alphaproteobacteria</taxon>
        <taxon>Hyphomicrobiales</taxon>
        <taxon>Nitrobacteraceae</taxon>
        <taxon>Bradyrhizobium</taxon>
    </lineage>
</organism>
<evidence type="ECO:0000313" key="2">
    <source>
        <dbReference type="Proteomes" id="UP000063308"/>
    </source>
</evidence>
<name>A0A0E4BMM1_9BRAD</name>
<reference evidence="1 2" key="1">
    <citation type="submission" date="2014-11" db="EMBL/GenBank/DDBJ databases">
        <title>Symbiosis island explosion on the genome of extra-slow-growing strains of soybean bradyrhizobia with massive insertion sequences.</title>
        <authorList>
            <person name="Iida T."/>
            <person name="Minamisawa K."/>
        </authorList>
    </citation>
    <scope>NUCLEOTIDE SEQUENCE [LARGE SCALE GENOMIC DNA]</scope>
    <source>
        <strain evidence="1 2">NK6</strain>
    </source>
</reference>